<keyword evidence="4" id="KW-1185">Reference proteome</keyword>
<dbReference type="GO" id="GO:0110155">
    <property type="term" value="P:NAD-cap decapping"/>
    <property type="evidence" value="ECO:0007669"/>
    <property type="project" value="TreeGrafter"/>
</dbReference>
<dbReference type="InterPro" id="IPR039039">
    <property type="entry name" value="RAI1-like_fam"/>
</dbReference>
<keyword evidence="2" id="KW-0694">RNA-binding</keyword>
<comment type="subcellular location">
    <subcellularLocation>
        <location evidence="2">Nucleus</location>
    </subcellularLocation>
</comment>
<evidence type="ECO:0000256" key="2">
    <source>
        <dbReference type="RuleBase" id="RU367113"/>
    </source>
</evidence>
<protein>
    <recommendedName>
        <fullName evidence="2">Decapping nuclease</fullName>
        <ecNumber evidence="2">3.6.1.-</ecNumber>
    </recommendedName>
</protein>
<accession>A0A0M3HNA6</accession>
<comment type="similarity">
    <text evidence="1 2">Belongs to the DXO/Dom3Z family.</text>
</comment>
<evidence type="ECO:0000256" key="1">
    <source>
        <dbReference type="ARBA" id="ARBA00006562"/>
    </source>
</evidence>
<dbReference type="GO" id="GO:0003723">
    <property type="term" value="F:RNA binding"/>
    <property type="evidence" value="ECO:0007669"/>
    <property type="project" value="UniProtKB-KW"/>
</dbReference>
<dbReference type="GO" id="GO:0005634">
    <property type="term" value="C:nucleus"/>
    <property type="evidence" value="ECO:0007669"/>
    <property type="project" value="UniProtKB-SubCell"/>
</dbReference>
<dbReference type="GO" id="GO:0000166">
    <property type="term" value="F:nucleotide binding"/>
    <property type="evidence" value="ECO:0007669"/>
    <property type="project" value="UniProtKB-KW"/>
</dbReference>
<comment type="cofactor">
    <cofactor evidence="2">
        <name>a divalent metal cation</name>
        <dbReference type="ChEBI" id="CHEBI:60240"/>
    </cofactor>
</comment>
<sequence>MEHDGKRTMRPLPETNVVPKRRRLENEKMSTLMSLSEYFPPESFPLYKFPSPIAEYSVTKERNVVPGRAEAKYFYGKILEKDAAFHFDLNKGFEIFESKDDLLQDERLDILSKWLISRAAPNVGLSEVCFHADFVCYRGLLTRIASTPYDVMEDWIVGAVRIGSTIFLCEFRTEEKKLRQEMLDRRDKLMCYWGFKFEQYVTTDSPLVRRKKAFFFFWKEKQLSWSLYLTTPVTDQVVSNMKEFDVVMRTTLGNKGGGIRLLFSAETDCLDSEGHYLELKTQAYGMVSNFWKLKAMKWWIQSFLAGVQQIVVGIRDNKGVVRSVKRVKVAELCRRAVDWTPSRTFNFLLDVLTLIKSRMYEVHSLSYMLFEYNHANGKITFRHVPTEGDEFAQYRFLSDDFLKHFGAGAE</sequence>
<feature type="domain" description="RAI1-like" evidence="3">
    <location>
        <begin position="50"/>
        <end position="401"/>
    </location>
</feature>
<comment type="function">
    <text evidence="2">Decapping enzyme for NAD-capped RNAs: specifically hydrolyzes the nicotinamide adenine dinucleotide (NAD) cap from a subset of RNAs by removing the entire NAD moiety from the 5'-end of an NAD-capped RNA.</text>
</comment>
<proteinExistence type="inferred from homology"/>
<keyword evidence="2" id="KW-0547">Nucleotide-binding</keyword>
<dbReference type="AlphaFoldDB" id="A0A0M3HNA6"/>
<dbReference type="EC" id="3.6.1.-" evidence="2"/>
<dbReference type="Pfam" id="PF08652">
    <property type="entry name" value="RAI1"/>
    <property type="match status" value="1"/>
</dbReference>
<name>A0A0M3HNA6_ASCLU</name>
<keyword evidence="2" id="KW-0479">Metal-binding</keyword>
<keyword evidence="2" id="KW-0378">Hydrolase</keyword>
<keyword evidence="2" id="KW-0539">Nucleus</keyword>
<dbReference type="WBParaSite" id="ALUE_0000313801-mRNA-1">
    <property type="protein sequence ID" value="ALUE_0000313801-mRNA-1"/>
    <property type="gene ID" value="ALUE_0000313801"/>
</dbReference>
<organism evidence="4 5">
    <name type="scientific">Ascaris lumbricoides</name>
    <name type="common">Giant roundworm</name>
    <dbReference type="NCBI Taxonomy" id="6252"/>
    <lineage>
        <taxon>Eukaryota</taxon>
        <taxon>Metazoa</taxon>
        <taxon>Ecdysozoa</taxon>
        <taxon>Nematoda</taxon>
        <taxon>Chromadorea</taxon>
        <taxon>Rhabditida</taxon>
        <taxon>Spirurina</taxon>
        <taxon>Ascaridomorpha</taxon>
        <taxon>Ascaridoidea</taxon>
        <taxon>Ascarididae</taxon>
        <taxon>Ascaris</taxon>
    </lineage>
</organism>
<dbReference type="GO" id="GO:0004518">
    <property type="term" value="F:nuclease activity"/>
    <property type="evidence" value="ECO:0007669"/>
    <property type="project" value="UniProtKB-KW"/>
</dbReference>
<dbReference type="GO" id="GO:0000956">
    <property type="term" value="P:nuclear-transcribed mRNA catabolic process"/>
    <property type="evidence" value="ECO:0007669"/>
    <property type="project" value="TreeGrafter"/>
</dbReference>
<dbReference type="GO" id="GO:0046872">
    <property type="term" value="F:metal ion binding"/>
    <property type="evidence" value="ECO:0007669"/>
    <property type="project" value="UniProtKB-KW"/>
</dbReference>
<evidence type="ECO:0000259" key="3">
    <source>
        <dbReference type="Pfam" id="PF08652"/>
    </source>
</evidence>
<dbReference type="PANTHER" id="PTHR12395:SF9">
    <property type="entry name" value="DECAPPING AND EXORIBONUCLEASE PROTEIN"/>
    <property type="match status" value="1"/>
</dbReference>
<keyword evidence="2" id="KW-0540">Nuclease</keyword>
<dbReference type="InterPro" id="IPR013961">
    <property type="entry name" value="RAI1"/>
</dbReference>
<dbReference type="PANTHER" id="PTHR12395">
    <property type="entry name" value="DOM-3 RELATED"/>
    <property type="match status" value="1"/>
</dbReference>
<evidence type="ECO:0000313" key="5">
    <source>
        <dbReference type="WBParaSite" id="ALUE_0000313801-mRNA-1"/>
    </source>
</evidence>
<evidence type="ECO:0000313" key="4">
    <source>
        <dbReference type="Proteomes" id="UP000036681"/>
    </source>
</evidence>
<dbReference type="GO" id="GO:0034353">
    <property type="term" value="F:mRNA 5'-diphosphatase activity"/>
    <property type="evidence" value="ECO:0007669"/>
    <property type="project" value="TreeGrafter"/>
</dbReference>
<reference evidence="5" key="1">
    <citation type="submission" date="2017-02" db="UniProtKB">
        <authorList>
            <consortium name="WormBaseParasite"/>
        </authorList>
    </citation>
    <scope>IDENTIFICATION</scope>
</reference>
<dbReference type="GO" id="GO:0005829">
    <property type="term" value="C:cytosol"/>
    <property type="evidence" value="ECO:0007669"/>
    <property type="project" value="TreeGrafter"/>
</dbReference>
<dbReference type="Proteomes" id="UP000036681">
    <property type="component" value="Unplaced"/>
</dbReference>